<evidence type="ECO:0000256" key="1">
    <source>
        <dbReference type="PROSITE-ProRule" id="PRU00042"/>
    </source>
</evidence>
<feature type="domain" description="C2H2-type" evidence="2">
    <location>
        <begin position="142"/>
        <end position="170"/>
    </location>
</feature>
<dbReference type="SMART" id="SM00355">
    <property type="entry name" value="ZnF_C2H2"/>
    <property type="match status" value="3"/>
</dbReference>
<dbReference type="PROSITE" id="PS00028">
    <property type="entry name" value="ZINC_FINGER_C2H2_1"/>
    <property type="match status" value="3"/>
</dbReference>
<evidence type="ECO:0000313" key="3">
    <source>
        <dbReference type="Proteomes" id="UP000695022"/>
    </source>
</evidence>
<organism evidence="3 4">
    <name type="scientific">Priapulus caudatus</name>
    <name type="common">Priapulid worm</name>
    <dbReference type="NCBI Taxonomy" id="37621"/>
    <lineage>
        <taxon>Eukaryota</taxon>
        <taxon>Metazoa</taxon>
        <taxon>Ecdysozoa</taxon>
        <taxon>Scalidophora</taxon>
        <taxon>Priapulida</taxon>
        <taxon>Priapulimorpha</taxon>
        <taxon>Priapulimorphida</taxon>
        <taxon>Priapulidae</taxon>
        <taxon>Priapulus</taxon>
    </lineage>
</organism>
<dbReference type="InterPro" id="IPR036236">
    <property type="entry name" value="Znf_C2H2_sf"/>
</dbReference>
<dbReference type="PANTHER" id="PTHR46451:SF1">
    <property type="entry name" value="RAS-RESPONSIVE ELEMENT-BINDING PROTEIN 1"/>
    <property type="match status" value="1"/>
</dbReference>
<keyword evidence="1" id="KW-0863">Zinc-finger</keyword>
<dbReference type="RefSeq" id="XP_014663394.1">
    <property type="nucleotide sequence ID" value="XM_014807908.1"/>
</dbReference>
<dbReference type="SUPFAM" id="SSF57667">
    <property type="entry name" value="beta-beta-alpha zinc fingers"/>
    <property type="match status" value="2"/>
</dbReference>
<evidence type="ECO:0000313" key="4">
    <source>
        <dbReference type="RefSeq" id="XP_014663394.1"/>
    </source>
</evidence>
<name>A0ABM1DTX3_PRICU</name>
<dbReference type="InterPro" id="IPR052795">
    <property type="entry name" value="RREB1"/>
</dbReference>
<reference evidence="4" key="1">
    <citation type="submission" date="2025-08" db="UniProtKB">
        <authorList>
            <consortium name="RefSeq"/>
        </authorList>
    </citation>
    <scope>IDENTIFICATION</scope>
</reference>
<dbReference type="Gene3D" id="3.30.160.60">
    <property type="entry name" value="Classic Zinc Finger"/>
    <property type="match status" value="3"/>
</dbReference>
<feature type="domain" description="C2H2-type" evidence="2">
    <location>
        <begin position="114"/>
        <end position="141"/>
    </location>
</feature>
<feature type="domain" description="C2H2-type" evidence="2">
    <location>
        <begin position="86"/>
        <end position="113"/>
    </location>
</feature>
<dbReference type="GeneID" id="106806066"/>
<accession>A0ABM1DTX3</accession>
<gene>
    <name evidence="4" type="primary">LOC106806066</name>
</gene>
<protein>
    <submittedName>
        <fullName evidence="4">Zinc finger protein 75D-like isoform X1</fullName>
    </submittedName>
</protein>
<dbReference type="Pfam" id="PF00096">
    <property type="entry name" value="zf-C2H2"/>
    <property type="match status" value="2"/>
</dbReference>
<dbReference type="InterPro" id="IPR013087">
    <property type="entry name" value="Znf_C2H2_type"/>
</dbReference>
<keyword evidence="1" id="KW-0862">Zinc</keyword>
<proteinExistence type="predicted"/>
<dbReference type="Proteomes" id="UP000695022">
    <property type="component" value="Unplaced"/>
</dbReference>
<evidence type="ECO:0000259" key="2">
    <source>
        <dbReference type="PROSITE" id="PS50157"/>
    </source>
</evidence>
<sequence>MDFSSKEDHVHNSNMRGASDKARSDIVQNVFVIVSVRLGFASVPFSSEHPGALPSFPYCWSVCPQTASRGTDEADRDEPWRRRKIVRCRFCGRGYRSRTSLHGHERLHTGERPYACTHCDRRFINHATALRHERVHTGEQPFTCRYCDMRFSEKANAQRHEAKRHLASDGRTKSP</sequence>
<keyword evidence="1" id="KW-0479">Metal-binding</keyword>
<keyword evidence="3" id="KW-1185">Reference proteome</keyword>
<dbReference type="PANTHER" id="PTHR46451">
    <property type="entry name" value="RAS-RESPONSIVE ELEMENT-BINDING PROTEIN 1"/>
    <property type="match status" value="1"/>
</dbReference>
<dbReference type="PROSITE" id="PS50157">
    <property type="entry name" value="ZINC_FINGER_C2H2_2"/>
    <property type="match status" value="3"/>
</dbReference>